<dbReference type="InterPro" id="IPR029058">
    <property type="entry name" value="AB_hydrolase_fold"/>
</dbReference>
<evidence type="ECO:0000313" key="4">
    <source>
        <dbReference type="Proteomes" id="UP000605201"/>
    </source>
</evidence>
<reference evidence="3 4" key="1">
    <citation type="submission" date="2020-08" db="EMBL/GenBank/DDBJ databases">
        <title>Bridging the membrane lipid divide: bacteria of the FCB group superphylum have the potential to synthesize archaeal ether lipids.</title>
        <authorList>
            <person name="Villanueva L."/>
            <person name="Von Meijenfeldt F.A.B."/>
            <person name="Westbye A.B."/>
            <person name="Yadav S."/>
            <person name="Hopmans E.C."/>
            <person name="Dutilh B.E."/>
            <person name="Sinninghe Damste J.S."/>
        </authorList>
    </citation>
    <scope>NUCLEOTIDE SEQUENCE [LARGE SCALE GENOMIC DNA]</scope>
    <source>
        <strain evidence="3">NIOZ-UU17</strain>
    </source>
</reference>
<protein>
    <submittedName>
        <fullName evidence="3">Alpha/beta fold hydrolase</fullName>
    </submittedName>
</protein>
<keyword evidence="1" id="KW-0812">Transmembrane</keyword>
<dbReference type="InterPro" id="IPR000639">
    <property type="entry name" value="Epox_hydrolase-like"/>
</dbReference>
<keyword evidence="1" id="KW-0472">Membrane</keyword>
<comment type="caution">
    <text evidence="3">The sequence shown here is derived from an EMBL/GenBank/DDBJ whole genome shotgun (WGS) entry which is preliminary data.</text>
</comment>
<dbReference type="InterPro" id="IPR050266">
    <property type="entry name" value="AB_hydrolase_sf"/>
</dbReference>
<feature type="domain" description="AB hydrolase-1" evidence="2">
    <location>
        <begin position="42"/>
        <end position="289"/>
    </location>
</feature>
<keyword evidence="3" id="KW-0378">Hydrolase</keyword>
<dbReference type="PRINTS" id="PR00111">
    <property type="entry name" value="ABHYDROLASE"/>
</dbReference>
<organism evidence="3 4">
    <name type="scientific">Candidatus Desulfatibia vada</name>
    <dbReference type="NCBI Taxonomy" id="2841696"/>
    <lineage>
        <taxon>Bacteria</taxon>
        <taxon>Pseudomonadati</taxon>
        <taxon>Thermodesulfobacteriota</taxon>
        <taxon>Desulfobacteria</taxon>
        <taxon>Desulfobacterales</taxon>
        <taxon>Desulfobacterales incertae sedis</taxon>
        <taxon>Candidatus Desulfatibia</taxon>
    </lineage>
</organism>
<dbReference type="GO" id="GO:0016020">
    <property type="term" value="C:membrane"/>
    <property type="evidence" value="ECO:0007669"/>
    <property type="project" value="TreeGrafter"/>
</dbReference>
<gene>
    <name evidence="3" type="ORF">H8D96_15135</name>
</gene>
<dbReference type="GO" id="GO:0016787">
    <property type="term" value="F:hydrolase activity"/>
    <property type="evidence" value="ECO:0007669"/>
    <property type="project" value="UniProtKB-KW"/>
</dbReference>
<dbReference type="Proteomes" id="UP000605201">
    <property type="component" value="Unassembled WGS sequence"/>
</dbReference>
<evidence type="ECO:0000259" key="2">
    <source>
        <dbReference type="Pfam" id="PF00561"/>
    </source>
</evidence>
<dbReference type="AlphaFoldDB" id="A0A8J6P5Z9"/>
<dbReference type="Gene3D" id="3.40.50.1820">
    <property type="entry name" value="alpha/beta hydrolase"/>
    <property type="match status" value="1"/>
</dbReference>
<sequence length="307" mass="35453">MICRKNKQIDISPFRHLYPFKSRFMDRNGLKYHFLDEGAGDAVVMVHGNPTWSFYFRELVRDLSTQFRIIVPDHIGCGLSDKPGTSKYDYRLKSRVNDLEALLDHLGLNNNITLVLHDWGGMIGMAYALKHPQRIRRLVIMNTAAFFPPKGKKLPMRLRLVRNVRPLATLAVQGFNLFAWGALAMAAHKRLSRAVKSGLTAPYNCWGNRIATLKFVQDIPVSKKDPSYSLVKNVDQNLHQLAHVPMLICWGRRDFVFDTDYLHEWQRRFPDAETHLFADAGHYVLEDKPDEIVLLVKDFLSRKHENT</sequence>
<name>A0A8J6P5Z9_9BACT</name>
<dbReference type="PANTHER" id="PTHR43798">
    <property type="entry name" value="MONOACYLGLYCEROL LIPASE"/>
    <property type="match status" value="1"/>
</dbReference>
<dbReference type="SUPFAM" id="SSF53474">
    <property type="entry name" value="alpha/beta-Hydrolases"/>
    <property type="match status" value="1"/>
</dbReference>
<proteinExistence type="predicted"/>
<accession>A0A8J6P5Z9</accession>
<feature type="transmembrane region" description="Helical" evidence="1">
    <location>
        <begin position="167"/>
        <end position="187"/>
    </location>
</feature>
<evidence type="ECO:0000313" key="3">
    <source>
        <dbReference type="EMBL" id="MBC8433242.1"/>
    </source>
</evidence>
<dbReference type="PRINTS" id="PR00412">
    <property type="entry name" value="EPOXHYDRLASE"/>
</dbReference>
<dbReference type="Pfam" id="PF00561">
    <property type="entry name" value="Abhydrolase_1"/>
    <property type="match status" value="1"/>
</dbReference>
<evidence type="ECO:0000256" key="1">
    <source>
        <dbReference type="SAM" id="Phobius"/>
    </source>
</evidence>
<dbReference type="PANTHER" id="PTHR43798:SF24">
    <property type="entry name" value="CIS-3-ALKYL-4-ALKYLOXETAN-2-ONE DECARBOXYLASE"/>
    <property type="match status" value="1"/>
</dbReference>
<dbReference type="EMBL" id="JACNIG010000285">
    <property type="protein sequence ID" value="MBC8433242.1"/>
    <property type="molecule type" value="Genomic_DNA"/>
</dbReference>
<dbReference type="InterPro" id="IPR000073">
    <property type="entry name" value="AB_hydrolase_1"/>
</dbReference>
<keyword evidence="1" id="KW-1133">Transmembrane helix</keyword>